<evidence type="ECO:0000256" key="1">
    <source>
        <dbReference type="ARBA" id="ARBA00022603"/>
    </source>
</evidence>
<feature type="active site" evidence="5">
    <location>
        <position position="466"/>
    </location>
</feature>
<keyword evidence="2 4" id="KW-0808">Transferase</keyword>
<dbReference type="Gene3D" id="3.40.50.150">
    <property type="entry name" value="Vaccinia Virus protein VP39"/>
    <property type="match status" value="2"/>
</dbReference>
<feature type="binding site" evidence="4">
    <location>
        <position position="439"/>
    </location>
    <ligand>
        <name>S-adenosyl-L-methionine</name>
        <dbReference type="ChEBI" id="CHEBI:59789"/>
    </ligand>
</feature>
<dbReference type="InterPro" id="IPR010280">
    <property type="entry name" value="U5_MeTrfase_fam"/>
</dbReference>
<evidence type="ECO:0000256" key="4">
    <source>
        <dbReference type="PROSITE-ProRule" id="PRU01024"/>
    </source>
</evidence>
<dbReference type="Pfam" id="PF05958">
    <property type="entry name" value="tRNA_U5-meth_tr"/>
    <property type="match status" value="1"/>
</dbReference>
<feature type="binding site" evidence="4">
    <location>
        <position position="341"/>
    </location>
    <ligand>
        <name>S-adenosyl-L-methionine</name>
        <dbReference type="ChEBI" id="CHEBI:59789"/>
    </ligand>
</feature>
<dbReference type="PANTHER" id="PTHR11061:SF30">
    <property type="entry name" value="TRNA (URACIL(54)-C(5))-METHYLTRANSFERASE"/>
    <property type="match status" value="1"/>
</dbReference>
<comment type="similarity">
    <text evidence="4">Belongs to the class I-like SAM-binding methyltransferase superfamily. RNA M5U methyltransferase family.</text>
</comment>
<feature type="domain" description="TRAM" evidence="6">
    <location>
        <begin position="7"/>
        <end position="65"/>
    </location>
</feature>
<dbReference type="GO" id="GO:0008168">
    <property type="term" value="F:methyltransferase activity"/>
    <property type="evidence" value="ECO:0007669"/>
    <property type="project" value="UniProtKB-KW"/>
</dbReference>
<dbReference type="EC" id="2.1.1.190" evidence="7"/>
<evidence type="ECO:0000256" key="5">
    <source>
        <dbReference type="PROSITE-ProRule" id="PRU10015"/>
    </source>
</evidence>
<feature type="binding site" evidence="4">
    <location>
        <position position="391"/>
    </location>
    <ligand>
        <name>S-adenosyl-L-methionine</name>
        <dbReference type="ChEBI" id="CHEBI:59789"/>
    </ligand>
</feature>
<evidence type="ECO:0000256" key="2">
    <source>
        <dbReference type="ARBA" id="ARBA00022679"/>
    </source>
</evidence>
<dbReference type="Gene3D" id="2.40.50.140">
    <property type="entry name" value="Nucleic acid-binding proteins"/>
    <property type="match status" value="1"/>
</dbReference>
<dbReference type="PROSITE" id="PS01230">
    <property type="entry name" value="TRMA_1"/>
    <property type="match status" value="1"/>
</dbReference>
<name>A0ABY4CSP2_9BACL</name>
<evidence type="ECO:0000256" key="3">
    <source>
        <dbReference type="ARBA" id="ARBA00022691"/>
    </source>
</evidence>
<dbReference type="PROSITE" id="PS01231">
    <property type="entry name" value="TRMA_2"/>
    <property type="match status" value="1"/>
</dbReference>
<dbReference type="InterPro" id="IPR029063">
    <property type="entry name" value="SAM-dependent_MTases_sf"/>
</dbReference>
<dbReference type="Proteomes" id="UP000830167">
    <property type="component" value="Chromosome"/>
</dbReference>
<dbReference type="InterPro" id="IPR012340">
    <property type="entry name" value="NA-bd_OB-fold"/>
</dbReference>
<feature type="active site" description="Nucleophile" evidence="4">
    <location>
        <position position="466"/>
    </location>
</feature>
<dbReference type="InterPro" id="IPR030390">
    <property type="entry name" value="MeTrfase_TrmA_AS"/>
</dbReference>
<dbReference type="PANTHER" id="PTHR11061">
    <property type="entry name" value="RNA M5U METHYLTRANSFERASE"/>
    <property type="match status" value="1"/>
</dbReference>
<dbReference type="InterPro" id="IPR002792">
    <property type="entry name" value="TRAM_dom"/>
</dbReference>
<keyword evidence="1 4" id="KW-0489">Methyltransferase</keyword>
<dbReference type="RefSeq" id="WP_347438939.1">
    <property type="nucleotide sequence ID" value="NZ_CP089291.1"/>
</dbReference>
<dbReference type="CDD" id="cd02440">
    <property type="entry name" value="AdoMet_MTases"/>
    <property type="match status" value="1"/>
</dbReference>
<dbReference type="Gene3D" id="2.40.50.1070">
    <property type="match status" value="1"/>
</dbReference>
<dbReference type="NCBIfam" id="TIGR00479">
    <property type="entry name" value="rumA"/>
    <property type="match status" value="1"/>
</dbReference>
<dbReference type="InterPro" id="IPR030391">
    <property type="entry name" value="MeTrfase_TrmA_CS"/>
</dbReference>
<evidence type="ECO:0000313" key="7">
    <source>
        <dbReference type="EMBL" id="UOF92253.1"/>
    </source>
</evidence>
<organism evidence="7 8">
    <name type="scientific">Fodinisporobacter ferrooxydans</name>
    <dbReference type="NCBI Taxonomy" id="2901836"/>
    <lineage>
        <taxon>Bacteria</taxon>
        <taxon>Bacillati</taxon>
        <taxon>Bacillota</taxon>
        <taxon>Bacilli</taxon>
        <taxon>Bacillales</taxon>
        <taxon>Alicyclobacillaceae</taxon>
        <taxon>Fodinisporobacter</taxon>
    </lineage>
</organism>
<accession>A0ABY4CSP2</accession>
<proteinExistence type="inferred from homology"/>
<evidence type="ECO:0000313" key="8">
    <source>
        <dbReference type="Proteomes" id="UP000830167"/>
    </source>
</evidence>
<feature type="binding site" evidence="4">
    <location>
        <position position="370"/>
    </location>
    <ligand>
        <name>S-adenosyl-L-methionine</name>
        <dbReference type="ChEBI" id="CHEBI:59789"/>
    </ligand>
</feature>
<gene>
    <name evidence="7" type="primary">rlmD</name>
    <name evidence="7" type="ORF">LSG31_08855</name>
</gene>
<dbReference type="GO" id="GO:0032259">
    <property type="term" value="P:methylation"/>
    <property type="evidence" value="ECO:0007669"/>
    <property type="project" value="UniProtKB-KW"/>
</dbReference>
<evidence type="ECO:0000259" key="6">
    <source>
        <dbReference type="PROSITE" id="PS50926"/>
    </source>
</evidence>
<dbReference type="SUPFAM" id="SSF53335">
    <property type="entry name" value="S-adenosyl-L-methionine-dependent methyltransferases"/>
    <property type="match status" value="1"/>
</dbReference>
<dbReference type="SUPFAM" id="SSF50249">
    <property type="entry name" value="Nucleic acid-binding proteins"/>
    <property type="match status" value="1"/>
</dbReference>
<dbReference type="EMBL" id="CP089291">
    <property type="protein sequence ID" value="UOF92253.1"/>
    <property type="molecule type" value="Genomic_DNA"/>
</dbReference>
<dbReference type="PROSITE" id="PS50926">
    <property type="entry name" value="TRAM"/>
    <property type="match status" value="1"/>
</dbReference>
<dbReference type="PROSITE" id="PS51687">
    <property type="entry name" value="SAM_MT_RNA_M5U"/>
    <property type="match status" value="1"/>
</dbReference>
<reference evidence="7" key="1">
    <citation type="submission" date="2021-12" db="EMBL/GenBank/DDBJ databases">
        <title>Alicyclobacillaceae gen. nov., sp. nov., isolated from chalcocite enrichment system.</title>
        <authorList>
            <person name="Jiang Z."/>
        </authorList>
    </citation>
    <scope>NUCLEOTIDE SEQUENCE</scope>
    <source>
        <strain evidence="7">MYW30-H2</strain>
    </source>
</reference>
<keyword evidence="3 4" id="KW-0949">S-adenosyl-L-methionine</keyword>
<keyword evidence="8" id="KW-1185">Reference proteome</keyword>
<dbReference type="Pfam" id="PF01938">
    <property type="entry name" value="TRAM"/>
    <property type="match status" value="1"/>
</dbReference>
<protein>
    <submittedName>
        <fullName evidence="7">23S rRNA (Uracil(1939)-C(5))-methyltransferase RlmD</fullName>
        <ecNumber evidence="7">2.1.1.190</ecNumber>
    </submittedName>
</protein>
<sequence length="510" mass="57257">MAQFQPPVQVGAIYELDIAGLSHEGDGVGRYQGFTVFVKGALPNERVLARITDVQKRFAHATMENLIEPSKDRIQPICEVYDQCGGCQLQHLSYQGQLAYKEQHVKDVLQRIGHLDLDSIRIHPIIGMKQPWRYRNKAQAPVAQQSVSTSNVEYISQEIETGNSLSKIRNIAEKSETMSKLSKSAEERDIHSNQNDDGLVAGFYAANSHQVVDIDKCHIQHQSNEEIIRSVKGILRELQIPAYNRSKRTGIVQHIIAKVAFATGDTMIVLVTKTKELPKQKAFIDLVRQRIPHTVSIMLNYHPEHTSKVMGKQSFCIWGKEEIYDQIGDIRFAISADSFYQVNPVQTQVLYGKALEYAELTGSEIVIDAYCGVGTISLFLAKSIKHVYGIEIIDQAIQDARKNAKMNQIENTTFITGKAEVEIPKLYRSGVAADVIVVDPPRKGCDEKLLATIAEMKPKRVVYVSCDPSTLARDLRYLEDHGYKTMEVQPVDMFPHTAHVEAISSIVLKK</sequence>